<evidence type="ECO:0000313" key="4">
    <source>
        <dbReference type="Proteomes" id="UP000249218"/>
    </source>
</evidence>
<accession>A0A2W1BS39</accession>
<name>A0A2W1BS39_HELAM</name>
<keyword evidence="2" id="KW-0812">Transmembrane</keyword>
<organism evidence="3 4">
    <name type="scientific">Helicoverpa armigera</name>
    <name type="common">Cotton bollworm</name>
    <name type="synonym">Heliothis armigera</name>
    <dbReference type="NCBI Taxonomy" id="29058"/>
    <lineage>
        <taxon>Eukaryota</taxon>
        <taxon>Metazoa</taxon>
        <taxon>Ecdysozoa</taxon>
        <taxon>Arthropoda</taxon>
        <taxon>Hexapoda</taxon>
        <taxon>Insecta</taxon>
        <taxon>Pterygota</taxon>
        <taxon>Neoptera</taxon>
        <taxon>Endopterygota</taxon>
        <taxon>Lepidoptera</taxon>
        <taxon>Glossata</taxon>
        <taxon>Ditrysia</taxon>
        <taxon>Noctuoidea</taxon>
        <taxon>Noctuidae</taxon>
        <taxon>Heliothinae</taxon>
        <taxon>Helicoverpa</taxon>
    </lineage>
</organism>
<sequence length="138" mass="13900">MRILQLLCKEDKYSYIYKAQENKIVRSHLLYFATMASLKTLFIFGVLLALIATAFAQGGRGGFGGGRNQGGFGGGGRNQGGFGGGRNQGGFGGRNPGGFGNQGGFGGGNQGFGGGFGGGRNPGGFGQGGFGQGGFARG</sequence>
<keyword evidence="2" id="KW-1133">Transmembrane helix</keyword>
<proteinExistence type="predicted"/>
<protein>
    <submittedName>
        <fullName evidence="3">Uncharacterized protein</fullName>
    </submittedName>
</protein>
<evidence type="ECO:0000256" key="1">
    <source>
        <dbReference type="SAM" id="MobiDB-lite"/>
    </source>
</evidence>
<feature type="transmembrane region" description="Helical" evidence="2">
    <location>
        <begin position="29"/>
        <end position="51"/>
    </location>
</feature>
<evidence type="ECO:0000256" key="2">
    <source>
        <dbReference type="SAM" id="Phobius"/>
    </source>
</evidence>
<gene>
    <name evidence="3" type="primary">HaOG202773</name>
    <name evidence="3" type="ORF">B5X24_HaOG202773</name>
</gene>
<keyword evidence="4" id="KW-1185">Reference proteome</keyword>
<dbReference type="Proteomes" id="UP000249218">
    <property type="component" value="Unassembled WGS sequence"/>
</dbReference>
<dbReference type="AlphaFoldDB" id="A0A2W1BS39"/>
<evidence type="ECO:0000313" key="3">
    <source>
        <dbReference type="EMBL" id="PZC77892.1"/>
    </source>
</evidence>
<feature type="region of interest" description="Disordered" evidence="1">
    <location>
        <begin position="67"/>
        <end position="104"/>
    </location>
</feature>
<keyword evidence="2" id="KW-0472">Membrane</keyword>
<dbReference type="EMBL" id="KZ149917">
    <property type="protein sequence ID" value="PZC77892.1"/>
    <property type="molecule type" value="Genomic_DNA"/>
</dbReference>
<dbReference type="OrthoDB" id="10637165at2759"/>
<reference evidence="3 4" key="1">
    <citation type="journal article" date="2017" name="BMC Biol.">
        <title>Genomic innovations, transcriptional plasticity and gene loss underlying the evolution and divergence of two highly polyphagous and invasive Helicoverpa pest species.</title>
        <authorList>
            <person name="Pearce S.L."/>
            <person name="Clarke D.F."/>
            <person name="East P.D."/>
            <person name="Elfekih S."/>
            <person name="Gordon K.H."/>
            <person name="Jermiin L.S."/>
            <person name="McGaughran A."/>
            <person name="Oakeshott J.G."/>
            <person name="Papanikolaou A."/>
            <person name="Perera O.P."/>
            <person name="Rane R.V."/>
            <person name="Richards S."/>
            <person name="Tay W.T."/>
            <person name="Walsh T.K."/>
            <person name="Anderson A."/>
            <person name="Anderson C.J."/>
            <person name="Asgari S."/>
            <person name="Board P.G."/>
            <person name="Bretschneider A."/>
            <person name="Campbell P.M."/>
            <person name="Chertemps T."/>
            <person name="Christeller J.T."/>
            <person name="Coppin C.W."/>
            <person name="Downes S.J."/>
            <person name="Duan G."/>
            <person name="Farnsworth C.A."/>
            <person name="Good R.T."/>
            <person name="Han L.B."/>
            <person name="Han Y.C."/>
            <person name="Hatje K."/>
            <person name="Horne I."/>
            <person name="Huang Y.P."/>
            <person name="Hughes D.S."/>
            <person name="Jacquin-Joly E."/>
            <person name="James W."/>
            <person name="Jhangiani S."/>
            <person name="Kollmar M."/>
            <person name="Kuwar S.S."/>
            <person name="Li S."/>
            <person name="Liu N.Y."/>
            <person name="Maibeche M.T."/>
            <person name="Miller J.R."/>
            <person name="Montagne N."/>
            <person name="Perry T."/>
            <person name="Qu J."/>
            <person name="Song S.V."/>
            <person name="Sutton G.G."/>
            <person name="Vogel H."/>
            <person name="Walenz B.P."/>
            <person name="Xu W."/>
            <person name="Zhang H.J."/>
            <person name="Zou Z."/>
            <person name="Batterham P."/>
            <person name="Edwards O.R."/>
            <person name="Feyereisen R."/>
            <person name="Gibbs R.A."/>
            <person name="Heckel D.G."/>
            <person name="McGrath A."/>
            <person name="Robin C."/>
            <person name="Scherer S.E."/>
            <person name="Worley K.C."/>
            <person name="Wu Y.D."/>
        </authorList>
    </citation>
    <scope>NUCLEOTIDE SEQUENCE [LARGE SCALE GENOMIC DNA]</scope>
    <source>
        <strain evidence="3">Harm_GR_Male_#8</strain>
        <tissue evidence="3">Whole organism</tissue>
    </source>
</reference>